<evidence type="ECO:0000313" key="3">
    <source>
        <dbReference type="Proteomes" id="UP000225148"/>
    </source>
</evidence>
<protein>
    <recommendedName>
        <fullName evidence="1">DUF7320 domain-containing protein</fullName>
    </recommendedName>
</protein>
<keyword evidence="3" id="KW-1185">Reference proteome</keyword>
<dbReference type="EMBL" id="MF036690">
    <property type="protein sequence ID" value="ARW57643.1"/>
    <property type="molecule type" value="Genomic_DNA"/>
</dbReference>
<proteinExistence type="predicted"/>
<sequence length="76" mass="8514">MVSEKPISREEFVAKVKEFAQQMANRIPGADVSLMQDPLVPRAVIISIQHEGKSQHTQLLHARDGLVEMHNILGEI</sequence>
<organism evidence="2 3">
    <name type="scientific">Serratia phage CHI14</name>
    <dbReference type="NCBI Taxonomy" id="2006941"/>
    <lineage>
        <taxon>Viruses</taxon>
        <taxon>Duplodnaviria</taxon>
        <taxon>Heunggongvirae</taxon>
        <taxon>Uroviricota</taxon>
        <taxon>Caudoviricetes</taxon>
        <taxon>Pantevenvirales</taxon>
        <taxon>Straboviridae</taxon>
        <taxon>Tevenvirinae</taxon>
        <taxon>Winklervirus</taxon>
        <taxon>Winklervirus chi14</taxon>
    </lineage>
</organism>
<evidence type="ECO:0000259" key="1">
    <source>
        <dbReference type="Pfam" id="PF24005"/>
    </source>
</evidence>
<dbReference type="OrthoDB" id="27658at10239"/>
<feature type="domain" description="DUF7320" evidence="1">
    <location>
        <begin position="1"/>
        <end position="75"/>
    </location>
</feature>
<dbReference type="KEGG" id="vg:40085629"/>
<dbReference type="RefSeq" id="YP_009609545.1">
    <property type="nucleotide sequence ID" value="NC_041996.1"/>
</dbReference>
<accession>A0A1Z1LXW2</accession>
<dbReference type="GeneID" id="40085629"/>
<dbReference type="Proteomes" id="UP000225148">
    <property type="component" value="Segment"/>
</dbReference>
<dbReference type="InterPro" id="IPR055744">
    <property type="entry name" value="DUF7320"/>
</dbReference>
<name>A0A1Z1LXW2_9CAUD</name>
<evidence type="ECO:0000313" key="2">
    <source>
        <dbReference type="EMBL" id="ARW57643.1"/>
    </source>
</evidence>
<dbReference type="Pfam" id="PF24005">
    <property type="entry name" value="DUF7320"/>
    <property type="match status" value="1"/>
</dbReference>
<reference evidence="2 3" key="1">
    <citation type="submission" date="2017-04" db="EMBL/GenBank/DDBJ databases">
        <title>Environmental T4-family bacteriophages evolve to escape abortive infection via multiple routes in a bacterial host employing altruistic suicide through Type III toxin-antitoxin systems.</title>
        <authorList>
            <person name="Chen B."/>
            <person name="Salmond G.P.C."/>
            <person name="Akusobi C."/>
            <person name="Fang X."/>
        </authorList>
    </citation>
    <scope>NUCLEOTIDE SEQUENCE [LARGE SCALE GENOMIC DNA]</scope>
</reference>